<dbReference type="AlphaFoldDB" id="T1L3F5"/>
<organism evidence="3 4">
    <name type="scientific">Tetranychus urticae</name>
    <name type="common">Two-spotted spider mite</name>
    <dbReference type="NCBI Taxonomy" id="32264"/>
    <lineage>
        <taxon>Eukaryota</taxon>
        <taxon>Metazoa</taxon>
        <taxon>Ecdysozoa</taxon>
        <taxon>Arthropoda</taxon>
        <taxon>Chelicerata</taxon>
        <taxon>Arachnida</taxon>
        <taxon>Acari</taxon>
        <taxon>Acariformes</taxon>
        <taxon>Trombidiformes</taxon>
        <taxon>Prostigmata</taxon>
        <taxon>Eleutherengona</taxon>
        <taxon>Raphignathae</taxon>
        <taxon>Tetranychoidea</taxon>
        <taxon>Tetranychidae</taxon>
        <taxon>Tetranychus</taxon>
    </lineage>
</organism>
<dbReference type="PANTHER" id="PTHR12826:SF13">
    <property type="entry name" value="RNA-BINDING PROTEIN PNO1"/>
    <property type="match status" value="1"/>
</dbReference>
<dbReference type="GO" id="GO:0005634">
    <property type="term" value="C:nucleus"/>
    <property type="evidence" value="ECO:0007669"/>
    <property type="project" value="TreeGrafter"/>
</dbReference>
<accession>T1L3F5</accession>
<dbReference type="EMBL" id="CAEY01001019">
    <property type="status" value="NOT_ANNOTATED_CDS"/>
    <property type="molecule type" value="Genomic_DNA"/>
</dbReference>
<dbReference type="HOGENOM" id="CLU_2645204_0_0_1"/>
<evidence type="ECO:0000256" key="1">
    <source>
        <dbReference type="ARBA" id="ARBA00022884"/>
    </source>
</evidence>
<dbReference type="Pfam" id="PF22891">
    <property type="entry name" value="KH_PNO1_2nd"/>
    <property type="match status" value="1"/>
</dbReference>
<proteinExistence type="predicted"/>
<sequence>MKSRLLQIRTCPETKTKDAIQKAADFVQAFALGFDVEDAIVNRTRIVIAAHKIHILGSYQNIWTAGTAISNLILVRL</sequence>
<evidence type="ECO:0000259" key="2">
    <source>
        <dbReference type="Pfam" id="PF22891"/>
    </source>
</evidence>
<evidence type="ECO:0000313" key="3">
    <source>
        <dbReference type="EnsemblMetazoa" id="tetur35g01330.1"/>
    </source>
</evidence>
<reference evidence="3" key="2">
    <citation type="submission" date="2015-06" db="UniProtKB">
        <authorList>
            <consortium name="EnsemblMetazoa"/>
        </authorList>
    </citation>
    <scope>IDENTIFICATION</scope>
</reference>
<dbReference type="EnsemblMetazoa" id="tetur35g01330.1">
    <property type="protein sequence ID" value="tetur35g01330.1"/>
    <property type="gene ID" value="tetur35g01330"/>
</dbReference>
<dbReference type="GO" id="GO:0003723">
    <property type="term" value="F:RNA binding"/>
    <property type="evidence" value="ECO:0007669"/>
    <property type="project" value="UniProtKB-KW"/>
</dbReference>
<dbReference type="eggNOG" id="KOG3273">
    <property type="taxonomic scope" value="Eukaryota"/>
</dbReference>
<keyword evidence="4" id="KW-1185">Reference proteome</keyword>
<evidence type="ECO:0000313" key="4">
    <source>
        <dbReference type="Proteomes" id="UP000015104"/>
    </source>
</evidence>
<dbReference type="PANTHER" id="PTHR12826">
    <property type="entry name" value="RIBONUCLEASE Y"/>
    <property type="match status" value="1"/>
</dbReference>
<dbReference type="Proteomes" id="UP000015104">
    <property type="component" value="Unassembled WGS sequence"/>
</dbReference>
<protein>
    <recommendedName>
        <fullName evidence="2">PNO1 second type I KH domain-containing protein</fullName>
    </recommendedName>
</protein>
<name>T1L3F5_TETUR</name>
<dbReference type="InterPro" id="IPR055211">
    <property type="entry name" value="KH_PNO1_2nd"/>
</dbReference>
<reference evidence="4" key="1">
    <citation type="submission" date="2011-08" db="EMBL/GenBank/DDBJ databases">
        <authorList>
            <person name="Rombauts S."/>
        </authorList>
    </citation>
    <scope>NUCLEOTIDE SEQUENCE</scope>
    <source>
        <strain evidence="4">London</strain>
    </source>
</reference>
<dbReference type="STRING" id="32264.T1L3F5"/>
<feature type="domain" description="PNO1 second type I KH" evidence="2">
    <location>
        <begin position="42"/>
        <end position="74"/>
    </location>
</feature>
<keyword evidence="1" id="KW-0694">RNA-binding</keyword>